<dbReference type="EMBL" id="MU275840">
    <property type="protein sequence ID" value="KAI0053292.1"/>
    <property type="molecule type" value="Genomic_DNA"/>
</dbReference>
<dbReference type="Proteomes" id="UP000814033">
    <property type="component" value="Unassembled WGS sequence"/>
</dbReference>
<evidence type="ECO:0000313" key="2">
    <source>
        <dbReference type="Proteomes" id="UP000814033"/>
    </source>
</evidence>
<sequence>MLSEPLAFSYAGWIAGTALIIFYGFITCYTAKFLARVTTSDPRIRSYADIGRKAFGPKSMPFVTFMFCVEIFSVSVILVTLYADSLNAVVPAYSPNAYKIMGLVVLIPTVFLPLSLLSYSSLLGILSTIFLIAVIFIDGFMQRDGPGSLWSPADTNIGIGSLEKLGLAFGLFMAGFGAHAAIPSLAGDMMDPSRFDEAMNYAFAFATFIYSVIGIAGYLMFGDGVYDEISQNLLEVPGYSPVLNKMALWMLVITPLTKFALGSRALNITLEVLLGLDDSHLREADGNESRKAAGISSEHARKSNKGMKRALIAVERVCFVLLAVAVSILVPDFSSMMAILGSFSAFVLCVIGPVAAKLALERKRNVWDLAILLTAVIMAGWGSAAAFWSA</sequence>
<name>A0ACB8SAX4_9AGAM</name>
<evidence type="ECO:0000313" key="1">
    <source>
        <dbReference type="EMBL" id="KAI0053292.1"/>
    </source>
</evidence>
<keyword evidence="2" id="KW-1185">Reference proteome</keyword>
<accession>A0ACB8SAX4</accession>
<comment type="caution">
    <text evidence="1">The sequence shown here is derived from an EMBL/GenBank/DDBJ whole genome shotgun (WGS) entry which is preliminary data.</text>
</comment>
<protein>
    <submittedName>
        <fullName evidence="1">Uncharacterized protein</fullName>
    </submittedName>
</protein>
<reference evidence="1" key="2">
    <citation type="journal article" date="2022" name="New Phytol.">
        <title>Evolutionary transition to the ectomycorrhizal habit in the genomes of a hyperdiverse lineage of mushroom-forming fungi.</title>
        <authorList>
            <person name="Looney B."/>
            <person name="Miyauchi S."/>
            <person name="Morin E."/>
            <person name="Drula E."/>
            <person name="Courty P.E."/>
            <person name="Kohler A."/>
            <person name="Kuo A."/>
            <person name="LaButti K."/>
            <person name="Pangilinan J."/>
            <person name="Lipzen A."/>
            <person name="Riley R."/>
            <person name="Andreopoulos W."/>
            <person name="He G."/>
            <person name="Johnson J."/>
            <person name="Nolan M."/>
            <person name="Tritt A."/>
            <person name="Barry K.W."/>
            <person name="Grigoriev I.V."/>
            <person name="Nagy L.G."/>
            <person name="Hibbett D."/>
            <person name="Henrissat B."/>
            <person name="Matheny P.B."/>
            <person name="Labbe J."/>
            <person name="Martin F.M."/>
        </authorList>
    </citation>
    <scope>NUCLEOTIDE SEQUENCE</scope>
    <source>
        <strain evidence="1">FP105234-sp</strain>
    </source>
</reference>
<reference evidence="1" key="1">
    <citation type="submission" date="2021-02" db="EMBL/GenBank/DDBJ databases">
        <authorList>
            <consortium name="DOE Joint Genome Institute"/>
            <person name="Ahrendt S."/>
            <person name="Looney B.P."/>
            <person name="Miyauchi S."/>
            <person name="Morin E."/>
            <person name="Drula E."/>
            <person name="Courty P.E."/>
            <person name="Chicoki N."/>
            <person name="Fauchery L."/>
            <person name="Kohler A."/>
            <person name="Kuo A."/>
            <person name="Labutti K."/>
            <person name="Pangilinan J."/>
            <person name="Lipzen A."/>
            <person name="Riley R."/>
            <person name="Andreopoulos W."/>
            <person name="He G."/>
            <person name="Johnson J."/>
            <person name="Barry K.W."/>
            <person name="Grigoriev I.V."/>
            <person name="Nagy L."/>
            <person name="Hibbett D."/>
            <person name="Henrissat B."/>
            <person name="Matheny P.B."/>
            <person name="Labbe J."/>
            <person name="Martin F."/>
        </authorList>
    </citation>
    <scope>NUCLEOTIDE SEQUENCE</scope>
    <source>
        <strain evidence="1">FP105234-sp</strain>
    </source>
</reference>
<proteinExistence type="predicted"/>
<organism evidence="1 2">
    <name type="scientific">Auriscalpium vulgare</name>
    <dbReference type="NCBI Taxonomy" id="40419"/>
    <lineage>
        <taxon>Eukaryota</taxon>
        <taxon>Fungi</taxon>
        <taxon>Dikarya</taxon>
        <taxon>Basidiomycota</taxon>
        <taxon>Agaricomycotina</taxon>
        <taxon>Agaricomycetes</taxon>
        <taxon>Russulales</taxon>
        <taxon>Auriscalpiaceae</taxon>
        <taxon>Auriscalpium</taxon>
    </lineage>
</organism>
<gene>
    <name evidence="1" type="ORF">FA95DRAFT_1552343</name>
</gene>